<keyword evidence="1" id="KW-0472">Membrane</keyword>
<feature type="transmembrane region" description="Helical" evidence="1">
    <location>
        <begin position="230"/>
        <end position="254"/>
    </location>
</feature>
<organism evidence="2 3">
    <name type="scientific">Arthrobacter terricola</name>
    <dbReference type="NCBI Taxonomy" id="2547396"/>
    <lineage>
        <taxon>Bacteria</taxon>
        <taxon>Bacillati</taxon>
        <taxon>Actinomycetota</taxon>
        <taxon>Actinomycetes</taxon>
        <taxon>Micrococcales</taxon>
        <taxon>Micrococcaceae</taxon>
        <taxon>Arthrobacter</taxon>
    </lineage>
</organism>
<keyword evidence="1" id="KW-0812">Transmembrane</keyword>
<feature type="transmembrane region" description="Helical" evidence="1">
    <location>
        <begin position="62"/>
        <end position="86"/>
    </location>
</feature>
<comment type="caution">
    <text evidence="2">The sequence shown here is derived from an EMBL/GenBank/DDBJ whole genome shotgun (WGS) entry which is preliminary data.</text>
</comment>
<evidence type="ECO:0000313" key="2">
    <source>
        <dbReference type="EMBL" id="TDF95237.1"/>
    </source>
</evidence>
<feature type="transmembrane region" description="Helical" evidence="1">
    <location>
        <begin position="107"/>
        <end position="129"/>
    </location>
</feature>
<feature type="transmembrane region" description="Helical" evidence="1">
    <location>
        <begin position="436"/>
        <end position="455"/>
    </location>
</feature>
<feature type="transmembrane region" description="Helical" evidence="1">
    <location>
        <begin position="309"/>
        <end position="327"/>
    </location>
</feature>
<name>A0A4R5KL15_9MICC</name>
<evidence type="ECO:0000313" key="3">
    <source>
        <dbReference type="Proteomes" id="UP000295511"/>
    </source>
</evidence>
<reference evidence="2 3" key="1">
    <citation type="submission" date="2019-03" db="EMBL/GenBank/DDBJ databases">
        <title>Whole genome sequence of Arthrobacter sp JH1-1.</title>
        <authorList>
            <person name="Trinh H.N."/>
        </authorList>
    </citation>
    <scope>NUCLEOTIDE SEQUENCE [LARGE SCALE GENOMIC DNA]</scope>
    <source>
        <strain evidence="2 3">JH1-1</strain>
    </source>
</reference>
<dbReference type="EMBL" id="SMRU01000013">
    <property type="protein sequence ID" value="TDF95237.1"/>
    <property type="molecule type" value="Genomic_DNA"/>
</dbReference>
<evidence type="ECO:0000256" key="1">
    <source>
        <dbReference type="SAM" id="Phobius"/>
    </source>
</evidence>
<feature type="transmembrane region" description="Helical" evidence="1">
    <location>
        <begin position="29"/>
        <end position="50"/>
    </location>
</feature>
<feature type="transmembrane region" description="Helical" evidence="1">
    <location>
        <begin position="347"/>
        <end position="366"/>
    </location>
</feature>
<feature type="transmembrane region" description="Helical" evidence="1">
    <location>
        <begin position="277"/>
        <end position="303"/>
    </location>
</feature>
<feature type="transmembrane region" description="Helical" evidence="1">
    <location>
        <begin position="378"/>
        <end position="401"/>
    </location>
</feature>
<sequence>MALLFRLFWIFILRRVLGRGLLASRTARISVLLLLVTAFAGFTLLSYVVIRQYFGGTGLLEPVLQAANVSVAFWALVTYVLIRVLFMKADELLKLSFSLPVTNKERTLAFGLFELSVVFVMMLFIFGAFSVSTVLVGGPPFIPKVLASIWFPAQTAYLLLSLGYYLLERALLTLRVSRLRSLIVPMVLGLGLVAIFPYTNEQSAQIAQSHVEGRDYWSPALSFALLQEKAGIWICSLVFLVTSAAIVGAIMAAAPKSYVPIRRFFILLPSWLAKHRFGVYILVMFRNFETTVAVLFVIIFSIFMWVYHLAFPPYVLALVTFQGIYAYSNSETLRRMVPFPGRTFANYLRLVGSQTVLLGVVAIPVLSLSLAQGISWDAIPHVAVFCLSNILISTLIGIAFPPEKGNPFTVLIGVVVTLTIVMIIALGLNIFNFHPAITAIIFILLNLLIVGYSIFGMQRLERIARHEVVS</sequence>
<feature type="transmembrane region" description="Helical" evidence="1">
    <location>
        <begin position="179"/>
        <end position="199"/>
    </location>
</feature>
<dbReference type="Proteomes" id="UP000295511">
    <property type="component" value="Unassembled WGS sequence"/>
</dbReference>
<feature type="transmembrane region" description="Helical" evidence="1">
    <location>
        <begin position="149"/>
        <end position="167"/>
    </location>
</feature>
<proteinExistence type="predicted"/>
<keyword evidence="1" id="KW-1133">Transmembrane helix</keyword>
<accession>A0A4R5KL15</accession>
<protein>
    <submittedName>
        <fullName evidence="2">Uncharacterized protein</fullName>
    </submittedName>
</protein>
<keyword evidence="3" id="KW-1185">Reference proteome</keyword>
<gene>
    <name evidence="2" type="ORF">E1809_12015</name>
</gene>
<feature type="transmembrane region" description="Helical" evidence="1">
    <location>
        <begin position="408"/>
        <end position="430"/>
    </location>
</feature>
<dbReference type="AlphaFoldDB" id="A0A4R5KL15"/>